<keyword evidence="5" id="KW-0963">Cytoplasm</keyword>
<name>A0AAN6ZG44_9PEZI</name>
<dbReference type="SMART" id="SM00393">
    <property type="entry name" value="R3H"/>
    <property type="match status" value="1"/>
</dbReference>
<keyword evidence="13" id="KW-1185">Reference proteome</keyword>
<evidence type="ECO:0000313" key="13">
    <source>
        <dbReference type="Proteomes" id="UP001304895"/>
    </source>
</evidence>
<dbReference type="PANTHER" id="PTHR14195">
    <property type="entry name" value="G PATCH DOMAIN CONTAINING PROTEIN 2"/>
    <property type="match status" value="1"/>
</dbReference>
<evidence type="ECO:0000256" key="2">
    <source>
        <dbReference type="ARBA" id="ARBA00004496"/>
    </source>
</evidence>
<evidence type="ECO:0000256" key="7">
    <source>
        <dbReference type="ARBA" id="ARBA00023187"/>
    </source>
</evidence>
<feature type="domain" description="R3H" evidence="11">
    <location>
        <begin position="544"/>
        <end position="606"/>
    </location>
</feature>
<dbReference type="GO" id="GO:0003676">
    <property type="term" value="F:nucleic acid binding"/>
    <property type="evidence" value="ECO:0007669"/>
    <property type="project" value="UniProtKB-UniRule"/>
</dbReference>
<feature type="region of interest" description="Disordered" evidence="9">
    <location>
        <begin position="190"/>
        <end position="254"/>
    </location>
</feature>
<dbReference type="GO" id="GO:0006397">
    <property type="term" value="P:mRNA processing"/>
    <property type="evidence" value="ECO:0007669"/>
    <property type="project" value="UniProtKB-KW"/>
</dbReference>
<dbReference type="GO" id="GO:0005634">
    <property type="term" value="C:nucleus"/>
    <property type="evidence" value="ECO:0007669"/>
    <property type="project" value="UniProtKB-SubCell"/>
</dbReference>
<reference evidence="12" key="1">
    <citation type="journal article" date="2023" name="Mol. Phylogenet. Evol.">
        <title>Genome-scale phylogeny and comparative genomics of the fungal order Sordariales.</title>
        <authorList>
            <person name="Hensen N."/>
            <person name="Bonometti L."/>
            <person name="Westerberg I."/>
            <person name="Brannstrom I.O."/>
            <person name="Guillou S."/>
            <person name="Cros-Aarteil S."/>
            <person name="Calhoun S."/>
            <person name="Haridas S."/>
            <person name="Kuo A."/>
            <person name="Mondo S."/>
            <person name="Pangilinan J."/>
            <person name="Riley R."/>
            <person name="LaButti K."/>
            <person name="Andreopoulos B."/>
            <person name="Lipzen A."/>
            <person name="Chen C."/>
            <person name="Yan M."/>
            <person name="Daum C."/>
            <person name="Ng V."/>
            <person name="Clum A."/>
            <person name="Steindorff A."/>
            <person name="Ohm R.A."/>
            <person name="Martin F."/>
            <person name="Silar P."/>
            <person name="Natvig D.O."/>
            <person name="Lalanne C."/>
            <person name="Gautier V."/>
            <person name="Ament-Velasquez S.L."/>
            <person name="Kruys A."/>
            <person name="Hutchinson M.I."/>
            <person name="Powell A.J."/>
            <person name="Barry K."/>
            <person name="Miller A.N."/>
            <person name="Grigoriev I.V."/>
            <person name="Debuchy R."/>
            <person name="Gladieux P."/>
            <person name="Hiltunen Thoren M."/>
            <person name="Johannesson H."/>
        </authorList>
    </citation>
    <scope>NUCLEOTIDE SEQUENCE</scope>
    <source>
        <strain evidence="12">CBS 123565</strain>
    </source>
</reference>
<protein>
    <recommendedName>
        <fullName evidence="4">Protein SQS1</fullName>
    </recommendedName>
</protein>
<proteinExistence type="inferred from homology"/>
<dbReference type="GO" id="GO:0005737">
    <property type="term" value="C:cytoplasm"/>
    <property type="evidence" value="ECO:0007669"/>
    <property type="project" value="UniProtKB-SubCell"/>
</dbReference>
<feature type="region of interest" description="Disordered" evidence="9">
    <location>
        <begin position="364"/>
        <end position="390"/>
    </location>
</feature>
<keyword evidence="7" id="KW-0508">mRNA splicing</keyword>
<feature type="compositionally biased region" description="Polar residues" evidence="9">
    <location>
        <begin position="273"/>
        <end position="291"/>
    </location>
</feature>
<feature type="region of interest" description="Disordered" evidence="9">
    <location>
        <begin position="273"/>
        <end position="314"/>
    </location>
</feature>
<comment type="caution">
    <text evidence="12">The sequence shown here is derived from an EMBL/GenBank/DDBJ whole genome shotgun (WGS) entry which is preliminary data.</text>
</comment>
<feature type="compositionally biased region" description="Basic residues" evidence="9">
    <location>
        <begin position="292"/>
        <end position="304"/>
    </location>
</feature>
<feature type="compositionally biased region" description="Polar residues" evidence="9">
    <location>
        <begin position="222"/>
        <end position="233"/>
    </location>
</feature>
<evidence type="ECO:0000313" key="12">
    <source>
        <dbReference type="EMBL" id="KAK4136239.1"/>
    </source>
</evidence>
<dbReference type="Gene3D" id="3.30.1370.50">
    <property type="entry name" value="R3H-like domain"/>
    <property type="match status" value="1"/>
</dbReference>
<dbReference type="InterPro" id="IPR000467">
    <property type="entry name" value="G_patch_dom"/>
</dbReference>
<evidence type="ECO:0000256" key="8">
    <source>
        <dbReference type="ARBA" id="ARBA00023242"/>
    </source>
</evidence>
<feature type="region of interest" description="Disordered" evidence="9">
    <location>
        <begin position="1"/>
        <end position="63"/>
    </location>
</feature>
<evidence type="ECO:0000259" key="11">
    <source>
        <dbReference type="PROSITE" id="PS51061"/>
    </source>
</evidence>
<dbReference type="GO" id="GO:0008380">
    <property type="term" value="P:RNA splicing"/>
    <property type="evidence" value="ECO:0007669"/>
    <property type="project" value="UniProtKB-KW"/>
</dbReference>
<dbReference type="SMART" id="SM00443">
    <property type="entry name" value="G_patch"/>
    <property type="match status" value="1"/>
</dbReference>
<dbReference type="AlphaFoldDB" id="A0AAN6ZG44"/>
<comment type="similarity">
    <text evidence="3">Belongs to the SQS1 family.</text>
</comment>
<feature type="compositionally biased region" description="Polar residues" evidence="9">
    <location>
        <begin position="34"/>
        <end position="44"/>
    </location>
</feature>
<feature type="compositionally biased region" description="Low complexity" evidence="9">
    <location>
        <begin position="202"/>
        <end position="211"/>
    </location>
</feature>
<dbReference type="InterPro" id="IPR051189">
    <property type="entry name" value="Splicing_assoc_domain"/>
</dbReference>
<dbReference type="InterPro" id="IPR001374">
    <property type="entry name" value="R3H_dom"/>
</dbReference>
<dbReference type="PROSITE" id="PS50174">
    <property type="entry name" value="G_PATCH"/>
    <property type="match status" value="1"/>
</dbReference>
<feature type="domain" description="G-patch" evidence="10">
    <location>
        <begin position="680"/>
        <end position="723"/>
    </location>
</feature>
<dbReference type="Proteomes" id="UP001304895">
    <property type="component" value="Unassembled WGS sequence"/>
</dbReference>
<comment type="subcellular location">
    <subcellularLocation>
        <location evidence="2">Cytoplasm</location>
    </subcellularLocation>
    <subcellularLocation>
        <location evidence="1">Nucleus</location>
    </subcellularLocation>
</comment>
<evidence type="ECO:0000256" key="4">
    <source>
        <dbReference type="ARBA" id="ARBA00018964"/>
    </source>
</evidence>
<gene>
    <name evidence="12" type="ORF">BT67DRAFT_440386</name>
</gene>
<organism evidence="12 13">
    <name type="scientific">Trichocladium antarcticum</name>
    <dbReference type="NCBI Taxonomy" id="1450529"/>
    <lineage>
        <taxon>Eukaryota</taxon>
        <taxon>Fungi</taxon>
        <taxon>Dikarya</taxon>
        <taxon>Ascomycota</taxon>
        <taxon>Pezizomycotina</taxon>
        <taxon>Sordariomycetes</taxon>
        <taxon>Sordariomycetidae</taxon>
        <taxon>Sordariales</taxon>
        <taxon>Chaetomiaceae</taxon>
        <taxon>Trichocladium</taxon>
    </lineage>
</organism>
<evidence type="ECO:0000256" key="6">
    <source>
        <dbReference type="ARBA" id="ARBA00022664"/>
    </source>
</evidence>
<reference evidence="12" key="2">
    <citation type="submission" date="2023-05" db="EMBL/GenBank/DDBJ databases">
        <authorList>
            <consortium name="Lawrence Berkeley National Laboratory"/>
            <person name="Steindorff A."/>
            <person name="Hensen N."/>
            <person name="Bonometti L."/>
            <person name="Westerberg I."/>
            <person name="Brannstrom I.O."/>
            <person name="Guillou S."/>
            <person name="Cros-Aarteil S."/>
            <person name="Calhoun S."/>
            <person name="Haridas S."/>
            <person name="Kuo A."/>
            <person name="Mondo S."/>
            <person name="Pangilinan J."/>
            <person name="Riley R."/>
            <person name="Labutti K."/>
            <person name="Andreopoulos B."/>
            <person name="Lipzen A."/>
            <person name="Chen C."/>
            <person name="Yanf M."/>
            <person name="Daum C."/>
            <person name="Ng V."/>
            <person name="Clum A."/>
            <person name="Ohm R."/>
            <person name="Martin F."/>
            <person name="Silar P."/>
            <person name="Natvig D."/>
            <person name="Lalanne C."/>
            <person name="Gautier V."/>
            <person name="Ament-Velasquez S.L."/>
            <person name="Kruys A."/>
            <person name="Hutchinson M.I."/>
            <person name="Powell A.J."/>
            <person name="Barry K."/>
            <person name="Miller A.N."/>
            <person name="Grigoriev I.V."/>
            <person name="Debuchy R."/>
            <person name="Gladieux P."/>
            <person name="Thoren M.H."/>
            <person name="Johannesson H."/>
        </authorList>
    </citation>
    <scope>NUCLEOTIDE SEQUENCE</scope>
    <source>
        <strain evidence="12">CBS 123565</strain>
    </source>
</reference>
<feature type="region of interest" description="Disordered" evidence="9">
    <location>
        <begin position="477"/>
        <end position="497"/>
    </location>
</feature>
<dbReference type="CDD" id="cd02646">
    <property type="entry name" value="R3H_G-patch"/>
    <property type="match status" value="1"/>
</dbReference>
<dbReference type="InterPro" id="IPR034082">
    <property type="entry name" value="R3H_G-patch"/>
</dbReference>
<feature type="region of interest" description="Disordered" evidence="9">
    <location>
        <begin position="430"/>
        <end position="461"/>
    </location>
</feature>
<evidence type="ECO:0000256" key="5">
    <source>
        <dbReference type="ARBA" id="ARBA00022490"/>
    </source>
</evidence>
<dbReference type="Pfam" id="PF01585">
    <property type="entry name" value="G-patch"/>
    <property type="match status" value="1"/>
</dbReference>
<dbReference type="Pfam" id="PF01424">
    <property type="entry name" value="R3H"/>
    <property type="match status" value="1"/>
</dbReference>
<dbReference type="EMBL" id="MU853404">
    <property type="protein sequence ID" value="KAK4136239.1"/>
    <property type="molecule type" value="Genomic_DNA"/>
</dbReference>
<dbReference type="SUPFAM" id="SSF82708">
    <property type="entry name" value="R3H domain"/>
    <property type="match status" value="1"/>
</dbReference>
<evidence type="ECO:0000256" key="3">
    <source>
        <dbReference type="ARBA" id="ARBA00010306"/>
    </source>
</evidence>
<accession>A0AAN6ZG44</accession>
<evidence type="ECO:0000256" key="1">
    <source>
        <dbReference type="ARBA" id="ARBA00004123"/>
    </source>
</evidence>
<dbReference type="InterPro" id="IPR036867">
    <property type="entry name" value="R3H_dom_sf"/>
</dbReference>
<dbReference type="PROSITE" id="PS51061">
    <property type="entry name" value="R3H"/>
    <property type="match status" value="1"/>
</dbReference>
<evidence type="ECO:0000256" key="9">
    <source>
        <dbReference type="SAM" id="MobiDB-lite"/>
    </source>
</evidence>
<keyword evidence="6" id="KW-0507">mRNA processing</keyword>
<sequence>MPPKRGKWPSVGANAPRGRPGTNRGGFRGFASAATPTRTASNGLGFSMRDEARNTSSHQFWAEGDTKLRQRPVTFVSAGVVEPLKDSKLPSTVEEQGDDAVADIVEATGNNTEAGDADGLEMEAAGLIKVGTPIDEEMTVQEEMTIQEETTVEVVEQQTVVFKETNQPAEAESTKTKELFFFDLEGDETMQNSTIPPPIIPSPRSSFGGSDSSEEVILFRGRSTNPRGATQKNDYAHPRTQPAPSRISVYANPSPQPTLSKILVECRQEVSTVTRNVSGSRNNTRPTQPVQKRSKSLRNRSRPSRAKEENDEEDEILADYIANMAANPEDDFIAHQLESFSGYRDLGGEDDAVNLGSEDGLNLLKIDDSPAGGEDESASSNISDADGDDLMNLDDQDMDADMDDETLARLLSKQEQLGIGSDELLIFPGSGANAGNKNRRGKRAAGADSTRVSKGPANASQVADAFDDLDLADWVQPVPRKRRSKQPPNFNVSDSELEAALRTSWSRDRERKKTRKAERESLRAEGLLGKNIDPEALRVKYLTGMKLDDVKCEITSFLVSLDERLEFPPLDKHARKVLHELASKFNIKSQSIGKGDQRRPVIYRTLRTARYASTRVEDATRHVEEATIRIQRKYFPRLDVKGVRGSGPPRATAAGGRSGQKALMLREGEIVGASVPELGQANKGRAMLEKMGWSKGMGLGTLENKGILEPVAQVMKRSKAGLG</sequence>
<keyword evidence="8" id="KW-0539">Nucleus</keyword>
<evidence type="ECO:0000259" key="10">
    <source>
        <dbReference type="PROSITE" id="PS50174"/>
    </source>
</evidence>